<proteinExistence type="predicted"/>
<dbReference type="Proteomes" id="UP000202922">
    <property type="component" value="Unassembled WGS sequence"/>
</dbReference>
<protein>
    <submittedName>
        <fullName evidence="1">Uncharacterized protein</fullName>
    </submittedName>
</protein>
<gene>
    <name evidence="1" type="ORF">COL8621_02802</name>
</gene>
<evidence type="ECO:0000313" key="2">
    <source>
        <dbReference type="Proteomes" id="UP000202922"/>
    </source>
</evidence>
<organism evidence="1 2">
    <name type="scientific">Actibacterium lipolyticum</name>
    <dbReference type="NCBI Taxonomy" id="1524263"/>
    <lineage>
        <taxon>Bacteria</taxon>
        <taxon>Pseudomonadati</taxon>
        <taxon>Pseudomonadota</taxon>
        <taxon>Alphaproteobacteria</taxon>
        <taxon>Rhodobacterales</taxon>
        <taxon>Roseobacteraceae</taxon>
        <taxon>Actibacterium</taxon>
    </lineage>
</organism>
<accession>A0A238KRZ5</accession>
<dbReference type="EMBL" id="FXYE01000002">
    <property type="protein sequence ID" value="SMX45457.1"/>
    <property type="molecule type" value="Genomic_DNA"/>
</dbReference>
<dbReference type="AlphaFoldDB" id="A0A238KRZ5"/>
<sequence length="51" mass="5755">MRNETEARGRLATRHFFCLGPFGPQVMGAFCPQTPKHICSGWAGYSALRLW</sequence>
<reference evidence="2" key="1">
    <citation type="submission" date="2017-05" db="EMBL/GenBank/DDBJ databases">
        <authorList>
            <person name="Rodrigo-Torres L."/>
            <person name="Arahal R. D."/>
            <person name="Lucena T."/>
        </authorList>
    </citation>
    <scope>NUCLEOTIDE SEQUENCE [LARGE SCALE GENOMIC DNA]</scope>
    <source>
        <strain evidence="2">CECT 8621</strain>
    </source>
</reference>
<name>A0A238KRZ5_9RHOB</name>
<evidence type="ECO:0000313" key="1">
    <source>
        <dbReference type="EMBL" id="SMX45457.1"/>
    </source>
</evidence>
<keyword evidence="2" id="KW-1185">Reference proteome</keyword>